<dbReference type="PANTHER" id="PTHR33445">
    <property type="entry name" value="ATP SYNTHASE SUBUNIT B', CHLOROPLASTIC"/>
    <property type="match status" value="1"/>
</dbReference>
<evidence type="ECO:0000256" key="15">
    <source>
        <dbReference type="SAM" id="Coils"/>
    </source>
</evidence>
<dbReference type="Gene3D" id="6.10.250.1580">
    <property type="match status" value="1"/>
</dbReference>
<evidence type="ECO:0000256" key="1">
    <source>
        <dbReference type="ARBA" id="ARBA00005513"/>
    </source>
</evidence>
<accession>A0ABS2P7Q0</accession>
<comment type="subcellular location">
    <subcellularLocation>
        <location evidence="13">Cell membrane</location>
        <topology evidence="13">Single-pass membrane protein</topology>
    </subcellularLocation>
    <subcellularLocation>
        <location evidence="12">Endomembrane system</location>
        <topology evidence="12">Single-pass membrane protein</topology>
    </subcellularLocation>
</comment>
<keyword evidence="9 13" id="KW-0472">Membrane</keyword>
<comment type="function">
    <text evidence="13">Component of the F(0) channel, it forms part of the peripheral stalk, linking F(1) to F(0).</text>
</comment>
<keyword evidence="8 13" id="KW-0406">Ion transport</keyword>
<evidence type="ECO:0000256" key="3">
    <source>
        <dbReference type="ARBA" id="ARBA00022475"/>
    </source>
</evidence>
<dbReference type="CDD" id="cd06503">
    <property type="entry name" value="ATP-synt_Fo_b"/>
    <property type="match status" value="1"/>
</dbReference>
<comment type="similarity">
    <text evidence="1 13 14">Belongs to the ATPase B chain family.</text>
</comment>
<dbReference type="InterPro" id="IPR050059">
    <property type="entry name" value="ATP_synthase_B_chain"/>
</dbReference>
<comment type="subunit">
    <text evidence="13">F-type ATPases have 2 components, F(1) - the catalytic core - and F(0) - the membrane proton channel. F(1) has five subunits: alpha(3), beta(3), gamma(1), delta(1), epsilon(1). F(0) has three main subunits: a(1), b(2) and c(10-14). The alpha and beta chains form an alternating ring which encloses part of the gamma chain. F(1) is attached to F(0) by a central stalk formed by the gamma and epsilon chains, while a peripheral stalk is formed by the delta and b chains.</text>
</comment>
<reference evidence="16 17" key="1">
    <citation type="submission" date="2021-01" db="EMBL/GenBank/DDBJ databases">
        <title>Genomic Encyclopedia of Type Strains, Phase IV (KMG-IV): sequencing the most valuable type-strain genomes for metagenomic binning, comparative biology and taxonomic classification.</title>
        <authorList>
            <person name="Goeker M."/>
        </authorList>
    </citation>
    <scope>NUCLEOTIDE SEQUENCE [LARGE SCALE GENOMIC DNA]</scope>
    <source>
        <strain evidence="16 17">DSM 25540</strain>
    </source>
</reference>
<evidence type="ECO:0000256" key="9">
    <source>
        <dbReference type="ARBA" id="ARBA00023136"/>
    </source>
</evidence>
<keyword evidence="4 13" id="KW-0138">CF(0)</keyword>
<keyword evidence="15" id="KW-0175">Coiled coil</keyword>
<dbReference type="HAMAP" id="MF_01398">
    <property type="entry name" value="ATP_synth_b_bprime"/>
    <property type="match status" value="1"/>
</dbReference>
<evidence type="ECO:0000256" key="5">
    <source>
        <dbReference type="ARBA" id="ARBA00022692"/>
    </source>
</evidence>
<keyword evidence="10 13" id="KW-0066">ATP synthesis</keyword>
<dbReference type="PANTHER" id="PTHR33445:SF1">
    <property type="entry name" value="ATP SYNTHASE SUBUNIT B"/>
    <property type="match status" value="1"/>
</dbReference>
<protein>
    <recommendedName>
        <fullName evidence="13">ATP synthase subunit b</fullName>
    </recommendedName>
    <alternativeName>
        <fullName evidence="13">ATP synthase F(0) sector subunit b</fullName>
    </alternativeName>
    <alternativeName>
        <fullName evidence="13">ATPase subunit I</fullName>
    </alternativeName>
    <alternativeName>
        <fullName evidence="13">F-type ATPase subunit b</fullName>
        <shortName evidence="13">F-ATPase subunit b</shortName>
    </alternativeName>
</protein>
<organism evidence="16 17">
    <name type="scientific">Geomicrobium sediminis</name>
    <dbReference type="NCBI Taxonomy" id="1347788"/>
    <lineage>
        <taxon>Bacteria</taxon>
        <taxon>Bacillati</taxon>
        <taxon>Bacillota</taxon>
        <taxon>Bacilli</taxon>
        <taxon>Bacillales</taxon>
        <taxon>Geomicrobium</taxon>
    </lineage>
</organism>
<evidence type="ECO:0000313" key="17">
    <source>
        <dbReference type="Proteomes" id="UP000741863"/>
    </source>
</evidence>
<evidence type="ECO:0000256" key="4">
    <source>
        <dbReference type="ARBA" id="ARBA00022547"/>
    </source>
</evidence>
<comment type="function">
    <text evidence="11 13">F(1)F(0) ATP synthase produces ATP from ADP in the presence of a proton or sodium gradient. F-type ATPases consist of two structural domains, F(1) containing the extramembraneous catalytic core and F(0) containing the membrane proton channel, linked together by a central stalk and a peripheral stalk. During catalysis, ATP synthesis in the catalytic domain of F(1) is coupled via a rotary mechanism of the central stalk subunits to proton translocation.</text>
</comment>
<evidence type="ECO:0000256" key="8">
    <source>
        <dbReference type="ARBA" id="ARBA00023065"/>
    </source>
</evidence>
<proteinExistence type="inferred from homology"/>
<dbReference type="EMBL" id="JAFBEC010000001">
    <property type="protein sequence ID" value="MBM7631433.1"/>
    <property type="molecule type" value="Genomic_DNA"/>
</dbReference>
<keyword evidence="6 13" id="KW-0375">Hydrogen ion transport</keyword>
<gene>
    <name evidence="13" type="primary">atpF</name>
    <name evidence="16" type="ORF">JOD17_000524</name>
</gene>
<dbReference type="SUPFAM" id="SSF81573">
    <property type="entry name" value="F1F0 ATP synthase subunit B, membrane domain"/>
    <property type="match status" value="1"/>
</dbReference>
<dbReference type="InterPro" id="IPR002146">
    <property type="entry name" value="ATP_synth_b/b'su_bac/chlpt"/>
</dbReference>
<keyword evidence="2 13" id="KW-0813">Transport</keyword>
<evidence type="ECO:0000313" key="16">
    <source>
        <dbReference type="EMBL" id="MBM7631433.1"/>
    </source>
</evidence>
<dbReference type="InterPro" id="IPR028987">
    <property type="entry name" value="ATP_synth_B-like_membr_sf"/>
</dbReference>
<evidence type="ECO:0000256" key="6">
    <source>
        <dbReference type="ARBA" id="ARBA00022781"/>
    </source>
</evidence>
<evidence type="ECO:0000256" key="10">
    <source>
        <dbReference type="ARBA" id="ARBA00023310"/>
    </source>
</evidence>
<keyword evidence="3 13" id="KW-1003">Cell membrane</keyword>
<feature type="transmembrane region" description="Helical" evidence="13">
    <location>
        <begin position="12"/>
        <end position="32"/>
    </location>
</feature>
<evidence type="ECO:0000256" key="12">
    <source>
        <dbReference type="ARBA" id="ARBA00037847"/>
    </source>
</evidence>
<dbReference type="Proteomes" id="UP000741863">
    <property type="component" value="Unassembled WGS sequence"/>
</dbReference>
<feature type="coiled-coil region" evidence="15">
    <location>
        <begin position="50"/>
        <end position="121"/>
    </location>
</feature>
<dbReference type="InterPro" id="IPR005864">
    <property type="entry name" value="ATP_synth_F0_bsu_bac"/>
</dbReference>
<keyword evidence="17" id="KW-1185">Reference proteome</keyword>
<evidence type="ECO:0000256" key="7">
    <source>
        <dbReference type="ARBA" id="ARBA00022989"/>
    </source>
</evidence>
<comment type="caution">
    <text evidence="16">The sequence shown here is derived from an EMBL/GenBank/DDBJ whole genome shotgun (WGS) entry which is preliminary data.</text>
</comment>
<name>A0ABS2P7Q0_9BACL</name>
<evidence type="ECO:0000256" key="2">
    <source>
        <dbReference type="ARBA" id="ARBA00022448"/>
    </source>
</evidence>
<keyword evidence="5 13" id="KW-0812">Transmembrane</keyword>
<evidence type="ECO:0000256" key="13">
    <source>
        <dbReference type="HAMAP-Rule" id="MF_01398"/>
    </source>
</evidence>
<keyword evidence="7 13" id="KW-1133">Transmembrane helix</keyword>
<evidence type="ECO:0000256" key="14">
    <source>
        <dbReference type="RuleBase" id="RU003848"/>
    </source>
</evidence>
<dbReference type="Pfam" id="PF00430">
    <property type="entry name" value="ATP-synt_B"/>
    <property type="match status" value="1"/>
</dbReference>
<evidence type="ECO:0000256" key="11">
    <source>
        <dbReference type="ARBA" id="ARBA00025198"/>
    </source>
</evidence>
<dbReference type="NCBIfam" id="TIGR01144">
    <property type="entry name" value="ATP_synt_b"/>
    <property type="match status" value="1"/>
</dbReference>
<dbReference type="RefSeq" id="WP_042358128.1">
    <property type="nucleotide sequence ID" value="NZ_JAFBEC010000001.1"/>
</dbReference>
<sequence>MEILSEGIEWGTIFYSLAAFTVLMLIIGKFALKPLMGIMEKRQNQVNDDLDNAEKSRVEAEKYLEQQREELKAARVQAQETLEQASKMSEQQSRQVLEQAKQEAERIKEAAVQDIEREKEQALESVRNQVASLSVAIATKVIEKELDEKEQEKLIDSYLKEVEAK</sequence>